<accession>X1R0R0</accession>
<comment type="similarity">
    <text evidence="2">Belongs to the HdrA family.</text>
</comment>
<dbReference type="InterPro" id="IPR036188">
    <property type="entry name" value="FAD/NAD-bd_sf"/>
</dbReference>
<feature type="domain" description="4Fe-4S ferredoxin-type" evidence="9">
    <location>
        <begin position="144"/>
        <end position="178"/>
    </location>
</feature>
<dbReference type="AlphaFoldDB" id="X1R0R0"/>
<keyword evidence="5" id="KW-0285">Flavoprotein</keyword>
<dbReference type="SUPFAM" id="SSF54862">
    <property type="entry name" value="4Fe-4S ferredoxins"/>
    <property type="match status" value="1"/>
</dbReference>
<comment type="cofactor">
    <cofactor evidence="1">
        <name>FAD</name>
        <dbReference type="ChEBI" id="CHEBI:57692"/>
    </cofactor>
</comment>
<dbReference type="Gene3D" id="3.40.50.720">
    <property type="entry name" value="NAD(P)-binding Rossmann-like Domain"/>
    <property type="match status" value="1"/>
</dbReference>
<feature type="domain" description="4Fe-4S ferredoxin-type" evidence="9">
    <location>
        <begin position="95"/>
        <end position="126"/>
    </location>
</feature>
<dbReference type="SUPFAM" id="SSF51905">
    <property type="entry name" value="FAD/NAD(P)-binding domain"/>
    <property type="match status" value="1"/>
</dbReference>
<sequence length="229" mass="25423">MEGSVLVIGGGIAGIQTSLDLTELGFKVYLVEKEPSIGGHTAQFDKLFPNHDCSLCVLAPKMVAVYKNPNIELFTLSEVKKVSENSGTFTATIVKKPRYIDETKCRGCGDCAARCPRIESPNLFDMNLGKRKSAYIPFPQAIPPVYLIDPELCLFLNRDVCGVCEKVCKGEAIDFNQEHQEIKLKVGAIVIATGFDMYSEELSEHWGYQYKNVVNALEYERILCPTGPF</sequence>
<evidence type="ECO:0000256" key="5">
    <source>
        <dbReference type="ARBA" id="ARBA00022827"/>
    </source>
</evidence>
<dbReference type="GO" id="GO:0046872">
    <property type="term" value="F:metal ion binding"/>
    <property type="evidence" value="ECO:0007669"/>
    <property type="project" value="UniProtKB-KW"/>
</dbReference>
<reference evidence="10" key="1">
    <citation type="journal article" date="2014" name="Front. Microbiol.">
        <title>High frequency of phylogenetically diverse reductive dehalogenase-homologous genes in deep subseafloor sedimentary metagenomes.</title>
        <authorList>
            <person name="Kawai M."/>
            <person name="Futagami T."/>
            <person name="Toyoda A."/>
            <person name="Takaki Y."/>
            <person name="Nishi S."/>
            <person name="Hori S."/>
            <person name="Arai W."/>
            <person name="Tsubouchi T."/>
            <person name="Morono Y."/>
            <person name="Uchiyama I."/>
            <person name="Ito T."/>
            <person name="Fujiyama A."/>
            <person name="Inagaki F."/>
            <person name="Takami H."/>
        </authorList>
    </citation>
    <scope>NUCLEOTIDE SEQUENCE</scope>
    <source>
        <strain evidence="10">Expedition CK06-06</strain>
    </source>
</reference>
<evidence type="ECO:0000256" key="7">
    <source>
        <dbReference type="ARBA" id="ARBA00023004"/>
    </source>
</evidence>
<dbReference type="PROSITE" id="PS51379">
    <property type="entry name" value="4FE4S_FER_2"/>
    <property type="match status" value="2"/>
</dbReference>
<evidence type="ECO:0000259" key="9">
    <source>
        <dbReference type="PROSITE" id="PS51379"/>
    </source>
</evidence>
<evidence type="ECO:0000256" key="6">
    <source>
        <dbReference type="ARBA" id="ARBA00023002"/>
    </source>
</evidence>
<evidence type="ECO:0000256" key="3">
    <source>
        <dbReference type="ARBA" id="ARBA00022485"/>
    </source>
</evidence>
<keyword evidence="5" id="KW-0274">FAD</keyword>
<dbReference type="GO" id="GO:0016491">
    <property type="term" value="F:oxidoreductase activity"/>
    <property type="evidence" value="ECO:0007669"/>
    <property type="project" value="UniProtKB-KW"/>
</dbReference>
<keyword evidence="8" id="KW-0411">Iron-sulfur</keyword>
<evidence type="ECO:0000256" key="1">
    <source>
        <dbReference type="ARBA" id="ARBA00001974"/>
    </source>
</evidence>
<dbReference type="EMBL" id="BARW01011541">
    <property type="protein sequence ID" value="GAI74108.1"/>
    <property type="molecule type" value="Genomic_DNA"/>
</dbReference>
<organism evidence="10">
    <name type="scientific">marine sediment metagenome</name>
    <dbReference type="NCBI Taxonomy" id="412755"/>
    <lineage>
        <taxon>unclassified sequences</taxon>
        <taxon>metagenomes</taxon>
        <taxon>ecological metagenomes</taxon>
    </lineage>
</organism>
<dbReference type="InterPro" id="IPR017900">
    <property type="entry name" value="4Fe4S_Fe_S_CS"/>
</dbReference>
<evidence type="ECO:0000256" key="2">
    <source>
        <dbReference type="ARBA" id="ARBA00006561"/>
    </source>
</evidence>
<keyword evidence="7" id="KW-0408">Iron</keyword>
<keyword evidence="6" id="KW-0560">Oxidoreductase</keyword>
<dbReference type="PROSITE" id="PS00198">
    <property type="entry name" value="4FE4S_FER_1"/>
    <property type="match status" value="1"/>
</dbReference>
<dbReference type="PANTHER" id="PTHR43498:SF1">
    <property type="entry name" value="COB--COM HETERODISULFIDE REDUCTASE IRON-SULFUR SUBUNIT A"/>
    <property type="match status" value="1"/>
</dbReference>
<gene>
    <name evidence="10" type="ORF">S12H4_22205</name>
</gene>
<keyword evidence="4" id="KW-0479">Metal-binding</keyword>
<dbReference type="InterPro" id="IPR017896">
    <property type="entry name" value="4Fe4S_Fe-S-bd"/>
</dbReference>
<dbReference type="Pfam" id="PF01266">
    <property type="entry name" value="DAO"/>
    <property type="match status" value="1"/>
</dbReference>
<feature type="non-terminal residue" evidence="10">
    <location>
        <position position="229"/>
    </location>
</feature>
<dbReference type="GO" id="GO:0051539">
    <property type="term" value="F:4 iron, 4 sulfur cluster binding"/>
    <property type="evidence" value="ECO:0007669"/>
    <property type="project" value="UniProtKB-KW"/>
</dbReference>
<proteinExistence type="inferred from homology"/>
<dbReference type="InterPro" id="IPR006076">
    <property type="entry name" value="FAD-dep_OxRdtase"/>
</dbReference>
<keyword evidence="3" id="KW-0004">4Fe-4S</keyword>
<protein>
    <recommendedName>
        <fullName evidence="9">4Fe-4S ferredoxin-type domain-containing protein</fullName>
    </recommendedName>
</protein>
<name>X1R0R0_9ZZZZ</name>
<evidence type="ECO:0000313" key="10">
    <source>
        <dbReference type="EMBL" id="GAI74108.1"/>
    </source>
</evidence>
<comment type="caution">
    <text evidence="10">The sequence shown here is derived from an EMBL/GenBank/DDBJ whole genome shotgun (WGS) entry which is preliminary data.</text>
</comment>
<dbReference type="PANTHER" id="PTHR43498">
    <property type="entry name" value="FERREDOXIN:COB-COM HETERODISULFIDE REDUCTASE SUBUNIT A"/>
    <property type="match status" value="1"/>
</dbReference>
<evidence type="ECO:0000256" key="4">
    <source>
        <dbReference type="ARBA" id="ARBA00022723"/>
    </source>
</evidence>
<dbReference type="InterPro" id="IPR039650">
    <property type="entry name" value="HdrA-like"/>
</dbReference>
<evidence type="ECO:0000256" key="8">
    <source>
        <dbReference type="ARBA" id="ARBA00023014"/>
    </source>
</evidence>
<dbReference type="Gene3D" id="3.30.70.20">
    <property type="match status" value="1"/>
</dbReference>